<dbReference type="InterPro" id="IPR002933">
    <property type="entry name" value="Peptidase_M20"/>
</dbReference>
<evidence type="ECO:0000256" key="5">
    <source>
        <dbReference type="ARBA" id="ARBA00011921"/>
    </source>
</evidence>
<dbReference type="SUPFAM" id="SSF53187">
    <property type="entry name" value="Zn-dependent exopeptidases"/>
    <property type="match status" value="1"/>
</dbReference>
<keyword evidence="9" id="KW-0378">Hydrolase</keyword>
<dbReference type="PROSITE" id="PS00759">
    <property type="entry name" value="ARGE_DAPE_CPG2_2"/>
    <property type="match status" value="1"/>
</dbReference>
<evidence type="ECO:0000256" key="12">
    <source>
        <dbReference type="ARBA" id="ARBA00023154"/>
    </source>
</evidence>
<dbReference type="Pfam" id="PF01546">
    <property type="entry name" value="Peptidase_M20"/>
    <property type="match status" value="1"/>
</dbReference>
<evidence type="ECO:0000256" key="7">
    <source>
        <dbReference type="ARBA" id="ARBA00022605"/>
    </source>
</evidence>
<dbReference type="Proteomes" id="UP000234335">
    <property type="component" value="Unassembled WGS sequence"/>
</dbReference>
<organism evidence="16 17">
    <name type="scientific">Anaerococcus octavius</name>
    <dbReference type="NCBI Taxonomy" id="54007"/>
    <lineage>
        <taxon>Bacteria</taxon>
        <taxon>Bacillati</taxon>
        <taxon>Bacillota</taxon>
        <taxon>Tissierellia</taxon>
        <taxon>Tissierellales</taxon>
        <taxon>Peptoniphilaceae</taxon>
        <taxon>Anaerococcus</taxon>
    </lineage>
</organism>
<evidence type="ECO:0000313" key="17">
    <source>
        <dbReference type="Proteomes" id="UP000234335"/>
    </source>
</evidence>
<dbReference type="InterPro" id="IPR010182">
    <property type="entry name" value="ArgE/DapE"/>
</dbReference>
<dbReference type="GO" id="GO:0046872">
    <property type="term" value="F:metal ion binding"/>
    <property type="evidence" value="ECO:0007669"/>
    <property type="project" value="UniProtKB-KW"/>
</dbReference>
<sequence length="412" mass="46153">MSELTNEEKIKILSDIVAIKTVNDNEIEVAKYFQELFDKYDIDSHLDELSKTRANLIASIGSGKPVIGVSGHMDVVDEGNHNDWTHDPFTLTEDNGYLYGRGAADMKSGLAALAIALIEIKKSNSLKKGTIKFMATVGEEIEQAGSKQLYDKAYTKDLDALLIAEPSYPSLVYAHKGSMDFRITSKGKSAHSSIPFLGKNAITPLITFIDNINKEYEQLKETTKSNSLDYSNMIEGLEDRLPDNINKEDFKDAIESLVITNSVISGGNQVNSVPEYAIAEFNVRTIPEYNNEKVKKLFEKYLKDANKNGADLSQEIYLDLDPVVTTGQNNLVNLGVKKAKKHFKYEKTFITSPTVAVTDASNLLRDKDESFPFLMFGPGEGPHQVDERVNKEIYLQFIDYYIDLLTSYTNEY</sequence>
<dbReference type="PROSITE" id="PS00758">
    <property type="entry name" value="ARGE_DAPE_CPG2_1"/>
    <property type="match status" value="1"/>
</dbReference>
<reference evidence="16 17" key="1">
    <citation type="submission" date="2017-12" db="EMBL/GenBank/DDBJ databases">
        <title>Phylogenetic diversity of female urinary microbiome.</title>
        <authorList>
            <person name="Thomas-White K."/>
            <person name="Wolfe A.J."/>
        </authorList>
    </citation>
    <scope>NUCLEOTIDE SEQUENCE [LARGE SCALE GENOMIC DNA]</scope>
    <source>
        <strain evidence="16 17">UMB0119</strain>
    </source>
</reference>
<dbReference type="GO" id="GO:0009089">
    <property type="term" value="P:lysine biosynthetic process via diaminopimelate"/>
    <property type="evidence" value="ECO:0007669"/>
    <property type="project" value="UniProtKB-UniPathway"/>
</dbReference>
<dbReference type="InterPro" id="IPR050072">
    <property type="entry name" value="Peptidase_M20A"/>
</dbReference>
<dbReference type="NCBIfam" id="TIGR01910">
    <property type="entry name" value="DapE-ArgE"/>
    <property type="match status" value="1"/>
</dbReference>
<dbReference type="AlphaFoldDB" id="A0A2I1M6A0"/>
<evidence type="ECO:0000313" key="16">
    <source>
        <dbReference type="EMBL" id="PKZ15673.1"/>
    </source>
</evidence>
<keyword evidence="10" id="KW-0862">Zinc</keyword>
<proteinExistence type="inferred from homology"/>
<evidence type="ECO:0000256" key="3">
    <source>
        <dbReference type="ARBA" id="ARBA00005130"/>
    </source>
</evidence>
<dbReference type="NCBIfam" id="NF006365">
    <property type="entry name" value="PRK08588.1"/>
    <property type="match status" value="1"/>
</dbReference>
<accession>A0A2I1M6A0</accession>
<dbReference type="RefSeq" id="WP_101540691.1">
    <property type="nucleotide sequence ID" value="NZ_CALTZC010000001.1"/>
</dbReference>
<evidence type="ECO:0000256" key="8">
    <source>
        <dbReference type="ARBA" id="ARBA00022723"/>
    </source>
</evidence>
<dbReference type="Pfam" id="PF07687">
    <property type="entry name" value="M20_dimer"/>
    <property type="match status" value="1"/>
</dbReference>
<dbReference type="InterPro" id="IPR001261">
    <property type="entry name" value="ArgE/DapE_CS"/>
</dbReference>
<keyword evidence="8" id="KW-0479">Metal-binding</keyword>
<dbReference type="PANTHER" id="PTHR43808:SF8">
    <property type="entry name" value="PEPTIDASE M20 DIMERISATION DOMAIN-CONTAINING PROTEIN"/>
    <property type="match status" value="1"/>
</dbReference>
<comment type="cofactor">
    <cofactor evidence="2">
        <name>Zn(2+)</name>
        <dbReference type="ChEBI" id="CHEBI:29105"/>
    </cofactor>
</comment>
<evidence type="ECO:0000256" key="13">
    <source>
        <dbReference type="ARBA" id="ARBA00023285"/>
    </source>
</evidence>
<comment type="catalytic activity">
    <reaction evidence="14">
        <text>N-succinyl-(2S,6S)-2,6-diaminopimelate + H2O = (2S,6S)-2,6-diaminopimelate + succinate</text>
        <dbReference type="Rhea" id="RHEA:22608"/>
        <dbReference type="ChEBI" id="CHEBI:15377"/>
        <dbReference type="ChEBI" id="CHEBI:30031"/>
        <dbReference type="ChEBI" id="CHEBI:57609"/>
        <dbReference type="ChEBI" id="CHEBI:58087"/>
        <dbReference type="EC" id="3.5.1.18"/>
    </reaction>
</comment>
<dbReference type="EMBL" id="PKGS01000006">
    <property type="protein sequence ID" value="PKZ15673.1"/>
    <property type="molecule type" value="Genomic_DNA"/>
</dbReference>
<protein>
    <recommendedName>
        <fullName evidence="6">Probable succinyl-diaminopimelate desuccinylase</fullName>
        <ecNumber evidence="5">3.5.1.18</ecNumber>
    </recommendedName>
</protein>
<comment type="similarity">
    <text evidence="4">Belongs to the peptidase M20A family.</text>
</comment>
<dbReference type="SUPFAM" id="SSF55031">
    <property type="entry name" value="Bacterial exopeptidase dimerisation domain"/>
    <property type="match status" value="1"/>
</dbReference>
<evidence type="ECO:0000256" key="1">
    <source>
        <dbReference type="ARBA" id="ARBA00001941"/>
    </source>
</evidence>
<evidence type="ECO:0000256" key="9">
    <source>
        <dbReference type="ARBA" id="ARBA00022801"/>
    </source>
</evidence>
<evidence type="ECO:0000256" key="4">
    <source>
        <dbReference type="ARBA" id="ARBA00006247"/>
    </source>
</evidence>
<comment type="cofactor">
    <cofactor evidence="1">
        <name>Co(2+)</name>
        <dbReference type="ChEBI" id="CHEBI:48828"/>
    </cofactor>
</comment>
<evidence type="ECO:0000256" key="6">
    <source>
        <dbReference type="ARBA" id="ARBA00016853"/>
    </source>
</evidence>
<keyword evidence="17" id="KW-1185">Reference proteome</keyword>
<dbReference type="CDD" id="cd08659">
    <property type="entry name" value="M20_ArgE_DapE-like"/>
    <property type="match status" value="1"/>
</dbReference>
<keyword evidence="7" id="KW-0028">Amino-acid biosynthesis</keyword>
<dbReference type="Gene3D" id="3.40.630.10">
    <property type="entry name" value="Zn peptidases"/>
    <property type="match status" value="1"/>
</dbReference>
<feature type="domain" description="Peptidase M20 dimerisation" evidence="15">
    <location>
        <begin position="173"/>
        <end position="309"/>
    </location>
</feature>
<dbReference type="GO" id="GO:0009014">
    <property type="term" value="F:succinyl-diaminopimelate desuccinylase activity"/>
    <property type="evidence" value="ECO:0007669"/>
    <property type="project" value="UniProtKB-EC"/>
</dbReference>
<comment type="pathway">
    <text evidence="3">Amino-acid biosynthesis; L-lysine biosynthesis via DAP pathway; LL-2,6-diaminopimelate from (S)-tetrahydrodipicolinate (succinylase route): step 3/3.</text>
</comment>
<keyword evidence="12" id="KW-0457">Lysine biosynthesis</keyword>
<comment type="caution">
    <text evidence="16">The sequence shown here is derived from an EMBL/GenBank/DDBJ whole genome shotgun (WGS) entry which is preliminary data.</text>
</comment>
<evidence type="ECO:0000256" key="14">
    <source>
        <dbReference type="ARBA" id="ARBA00051301"/>
    </source>
</evidence>
<dbReference type="InterPro" id="IPR036264">
    <property type="entry name" value="Bact_exopeptidase_dim_dom"/>
</dbReference>
<dbReference type="PANTHER" id="PTHR43808">
    <property type="entry name" value="ACETYLORNITHINE DEACETYLASE"/>
    <property type="match status" value="1"/>
</dbReference>
<dbReference type="Gene3D" id="3.30.70.360">
    <property type="match status" value="1"/>
</dbReference>
<evidence type="ECO:0000259" key="15">
    <source>
        <dbReference type="Pfam" id="PF07687"/>
    </source>
</evidence>
<keyword evidence="11" id="KW-0220">Diaminopimelate biosynthesis</keyword>
<evidence type="ECO:0000256" key="11">
    <source>
        <dbReference type="ARBA" id="ARBA00022915"/>
    </source>
</evidence>
<dbReference type="InterPro" id="IPR011650">
    <property type="entry name" value="Peptidase_M20_dimer"/>
</dbReference>
<name>A0A2I1M6A0_9FIRM</name>
<keyword evidence="13" id="KW-0170">Cobalt</keyword>
<dbReference type="EC" id="3.5.1.18" evidence="5"/>
<gene>
    <name evidence="16" type="ORF">CYJ34_07680</name>
</gene>
<dbReference type="GO" id="GO:0019877">
    <property type="term" value="P:diaminopimelate biosynthetic process"/>
    <property type="evidence" value="ECO:0007669"/>
    <property type="project" value="UniProtKB-KW"/>
</dbReference>
<evidence type="ECO:0000256" key="10">
    <source>
        <dbReference type="ARBA" id="ARBA00022833"/>
    </source>
</evidence>
<dbReference type="UniPathway" id="UPA00034">
    <property type="reaction ID" value="UER00021"/>
</dbReference>
<evidence type="ECO:0000256" key="2">
    <source>
        <dbReference type="ARBA" id="ARBA00001947"/>
    </source>
</evidence>